<feature type="compositionally biased region" description="Basic residues" evidence="6">
    <location>
        <begin position="697"/>
        <end position="708"/>
    </location>
</feature>
<keyword evidence="5" id="KW-0378">Hydrolase</keyword>
<evidence type="ECO:0000256" key="4">
    <source>
        <dbReference type="ARBA" id="ARBA00022553"/>
    </source>
</evidence>
<feature type="compositionally biased region" description="Basic and acidic residues" evidence="6">
    <location>
        <begin position="284"/>
        <end position="294"/>
    </location>
</feature>
<dbReference type="InterPro" id="IPR007651">
    <property type="entry name" value="Lipin_N"/>
</dbReference>
<proteinExistence type="inferred from homology"/>
<name>A0A317XIS1_9BASI</name>
<feature type="compositionally biased region" description="Low complexity" evidence="6">
    <location>
        <begin position="554"/>
        <end position="566"/>
    </location>
</feature>
<dbReference type="Pfam" id="PF04571">
    <property type="entry name" value="Lipin_N"/>
    <property type="match status" value="2"/>
</dbReference>
<dbReference type="STRING" id="1882483.A0A317XIS1"/>
<accession>A0A317XIS1</accession>
<protein>
    <recommendedName>
        <fullName evidence="3">phosphatidate phosphatase</fullName>
        <ecNumber evidence="3">3.1.3.4</ecNumber>
    </recommendedName>
</protein>
<dbReference type="SMART" id="SM00775">
    <property type="entry name" value="LNS2"/>
    <property type="match status" value="1"/>
</dbReference>
<dbReference type="FunCoup" id="A0A317XIS1">
    <property type="interactions" value="225"/>
</dbReference>
<evidence type="ECO:0000259" key="7">
    <source>
        <dbReference type="SMART" id="SM00775"/>
    </source>
</evidence>
<feature type="region of interest" description="Disordered" evidence="6">
    <location>
        <begin position="637"/>
        <end position="742"/>
    </location>
</feature>
<feature type="compositionally biased region" description="Basic and acidic residues" evidence="6">
    <location>
        <begin position="159"/>
        <end position="168"/>
    </location>
</feature>
<evidence type="ECO:0000256" key="5">
    <source>
        <dbReference type="ARBA" id="ARBA00022801"/>
    </source>
</evidence>
<feature type="region of interest" description="Disordered" evidence="6">
    <location>
        <begin position="1239"/>
        <end position="1321"/>
    </location>
</feature>
<dbReference type="GO" id="GO:0008195">
    <property type="term" value="F:phosphatidate phosphatase activity"/>
    <property type="evidence" value="ECO:0007669"/>
    <property type="project" value="UniProtKB-EC"/>
</dbReference>
<feature type="compositionally biased region" description="Basic and acidic residues" evidence="6">
    <location>
        <begin position="432"/>
        <end position="458"/>
    </location>
</feature>
<feature type="compositionally biased region" description="Acidic residues" evidence="6">
    <location>
        <begin position="1637"/>
        <end position="1646"/>
    </location>
</feature>
<gene>
    <name evidence="8" type="ORF">BCV70DRAFT_193615</name>
</gene>
<dbReference type="InterPro" id="IPR031703">
    <property type="entry name" value="Lipin_mid"/>
</dbReference>
<evidence type="ECO:0000256" key="2">
    <source>
        <dbReference type="ARBA" id="ARBA00005476"/>
    </source>
</evidence>
<feature type="region of interest" description="Disordered" evidence="6">
    <location>
        <begin position="148"/>
        <end position="332"/>
    </location>
</feature>
<dbReference type="GO" id="GO:0019432">
    <property type="term" value="P:triglyceride biosynthetic process"/>
    <property type="evidence" value="ECO:0007669"/>
    <property type="project" value="TreeGrafter"/>
</dbReference>
<feature type="region of interest" description="Disordered" evidence="6">
    <location>
        <begin position="395"/>
        <end position="493"/>
    </location>
</feature>
<dbReference type="InParanoid" id="A0A317XIS1"/>
<dbReference type="PANTHER" id="PTHR12181:SF12">
    <property type="entry name" value="PHOSPHATIDATE PHOSPHATASE"/>
    <property type="match status" value="1"/>
</dbReference>
<feature type="compositionally biased region" description="Acidic residues" evidence="6">
    <location>
        <begin position="1579"/>
        <end position="1600"/>
    </location>
</feature>
<feature type="compositionally biased region" description="Gly residues" evidence="6">
    <location>
        <begin position="1443"/>
        <end position="1456"/>
    </location>
</feature>
<dbReference type="SUPFAM" id="SSF56784">
    <property type="entry name" value="HAD-like"/>
    <property type="match status" value="1"/>
</dbReference>
<feature type="compositionally biased region" description="Low complexity" evidence="6">
    <location>
        <begin position="602"/>
        <end position="613"/>
    </location>
</feature>
<dbReference type="EC" id="3.1.3.4" evidence="3"/>
<sequence>MQYVGKLVSTVYNTITPNINPATLSGAIDVIVVERKIDVEEELEVDVQGNVVPEAERGRLPEEQRRYSKVRRQKIELASTPFHVRFGKMSVLRPAERKVTLHLNNATEPLPFAMKVGEAGEAFFVLEIDDEDELNRIPADLVTSPILSAASSPIGGEPIDDKAAKSSEVEPLDLGESRADVDSAAGSADRNSRQKLRENKESGEPDDAGDLNVPGDSTKTGSGAAAGSDSLLDRVGSAASKASGVIGAAGRAVMGTSGNPRLDKAADRVQRSEPTDIQTGTAVDEDRGDAHEYEPEQGGPEGKKRQQRQEDAPHSGEKPMTETERLEKQIRERAFAVIQDEIDVSADGAGAQAEVDSSEEAYPAPFGLEAHKRDKLSKTASVDSIRHSEYLDGKHLKPIPIGKNGKTLDPAMTDASTHIHLHEQRKQKRRDTHSANDTREAGTKAGKETAHEDQHDHDADEDDDDTAVDDDDDDDIADPAEIAVKVKKPKEDLQYMLDMDGYKMTADGEDLAYQEGHRFADEMPLGKRHGGKGRHGHPERLNGPGHQHKVSLPGVSSASMRRGSGSRTHRPTFSVDERKRRSSHSQTREQLVRRESLDDSVDSSLSSFPSNDELNLKGGKRDELELSRDLARLARMNRPSELAESRSRTRPRHRALEVTGQSLRRHSSLSNRQRESNSASTSGSNSASASGSGAVRAGRRRAAGRGSRHIGEFSLSDTEAEVPRSKTASGRSSVENSIDGLPSSFSVSDIVPSLRDLKMPSSEEATPVVVDDASAAHLGLSSDLRWQWGDPSHASAASTPGGTSSSSIGHRRHTRFASTDGLEVSRSSDMAALEALRRQSTEGDVSGKLQCSDSEPYTFRLELEDSSHSFELSLCYNESFGEDPDSDEYNFAENRVSFQRFVHDEEVVNDERLVIRYHDRFLTWENASAVLATLSLYRRTLSTPSIDGKGATGGDEDEAITRSSRASYWSRWWKRSSKSIPDLKQVSQAQEEQHQSNVEDEQQRSGHSTPSGIGRSNTDSILDTDLPSPSKMDSANSAAQLAAARGSQKTYAKTLRLTSDQLKSLHLRKGANTITFSVTSSYSGVATCTARIFLWESSHKIVVSDIDGTITKSDALGHVFTMIGRDWTHIGVAKLYTDIARNGYRIMYLTSRAIGQADSTRDYLKGIRQNGYQLPDGPVIMSPDRLIASLHREVILRKPEVFKMACLRDIARLFGADPRTAHAQPGGNLKQIDPEALQQAEKGAGAENSPGSGAATAAPMSPSAKSATPSSDRAGSPASGGSTPRASSPTSPGLAAIDAATGSQERSKAEQGKEEHPTPFYAGFGNRITDALSYRSVNIPSSRIFTIDTNGEVKMELLELAGYKSSYIHMTDLVDQMFPPITAAEEKAPRKPEFNDFNYWRPAIVDVELPPDDELLGTPPVSPALSARSGRSMRSVRSATSDGGVGSGGGGPGGNNAGTEEKPGRLSRFGLGSLGLSRKASASTTGLAKPEHAATVGPELTSADLLDRKQRASSAEPSLMSSNGSGNRDSDSLSLSSSPSTSSWTAPWRRRAASPDDPGRSTAARATSPLVGPVITAEPESEDEGQEFYDSEGMDDDDDVSSFGGAGSRSRLASFDDDDDGDSGRRSNLRARRSAVDDVDDIDEDDPLLETGEIRFEWKG</sequence>
<dbReference type="InterPro" id="IPR023214">
    <property type="entry name" value="HAD_sf"/>
</dbReference>
<dbReference type="PANTHER" id="PTHR12181">
    <property type="entry name" value="LIPIN"/>
    <property type="match status" value="1"/>
</dbReference>
<feature type="compositionally biased region" description="Low complexity" evidence="6">
    <location>
        <begin position="791"/>
        <end position="808"/>
    </location>
</feature>
<evidence type="ECO:0000256" key="1">
    <source>
        <dbReference type="ARBA" id="ARBA00001946"/>
    </source>
</evidence>
<comment type="cofactor">
    <cofactor evidence="1">
        <name>Mg(2+)</name>
        <dbReference type="ChEBI" id="CHEBI:18420"/>
    </cofactor>
</comment>
<evidence type="ECO:0000256" key="6">
    <source>
        <dbReference type="SAM" id="MobiDB-lite"/>
    </source>
</evidence>
<keyword evidence="4" id="KW-0597">Phosphoprotein</keyword>
<feature type="compositionally biased region" description="Basic and acidic residues" evidence="6">
    <location>
        <begin position="515"/>
        <end position="525"/>
    </location>
</feature>
<feature type="compositionally biased region" description="Basic and acidic residues" evidence="6">
    <location>
        <begin position="261"/>
        <end position="274"/>
    </location>
</feature>
<feature type="compositionally biased region" description="Polar residues" evidence="6">
    <location>
        <begin position="1005"/>
        <end position="1021"/>
    </location>
</feature>
<feature type="compositionally biased region" description="Polar residues" evidence="6">
    <location>
        <begin position="726"/>
        <end position="736"/>
    </location>
</feature>
<dbReference type="Proteomes" id="UP000246740">
    <property type="component" value="Unassembled WGS sequence"/>
</dbReference>
<dbReference type="EMBL" id="KZ819199">
    <property type="protein sequence ID" value="PWY98213.1"/>
    <property type="molecule type" value="Genomic_DNA"/>
</dbReference>
<evidence type="ECO:0000256" key="3">
    <source>
        <dbReference type="ARBA" id="ARBA00012638"/>
    </source>
</evidence>
<feature type="compositionally biased region" description="Acidic residues" evidence="6">
    <location>
        <begin position="459"/>
        <end position="478"/>
    </location>
</feature>
<dbReference type="InterPro" id="IPR036412">
    <property type="entry name" value="HAD-like_sf"/>
</dbReference>
<feature type="compositionally biased region" description="Low complexity" evidence="6">
    <location>
        <begin position="1466"/>
        <end position="1478"/>
    </location>
</feature>
<feature type="region of interest" description="Disordered" evidence="6">
    <location>
        <begin position="1414"/>
        <end position="1646"/>
    </location>
</feature>
<feature type="compositionally biased region" description="Basic and acidic residues" evidence="6">
    <location>
        <begin position="1305"/>
        <end position="1317"/>
    </location>
</feature>
<dbReference type="InterPro" id="IPR031315">
    <property type="entry name" value="LNS2/PITP"/>
</dbReference>
<feature type="compositionally biased region" description="Polar residues" evidence="6">
    <location>
        <begin position="1263"/>
        <end position="1291"/>
    </location>
</feature>
<feature type="compositionally biased region" description="Basic and acidic residues" evidence="6">
    <location>
        <begin position="586"/>
        <end position="597"/>
    </location>
</feature>
<feature type="compositionally biased region" description="Low complexity" evidence="6">
    <location>
        <begin position="676"/>
        <end position="696"/>
    </location>
</feature>
<dbReference type="Gene3D" id="3.40.50.1000">
    <property type="entry name" value="HAD superfamily/HAD-like"/>
    <property type="match status" value="1"/>
</dbReference>
<feature type="compositionally biased region" description="Basic and acidic residues" evidence="6">
    <location>
        <begin position="190"/>
        <end position="203"/>
    </location>
</feature>
<feature type="region of interest" description="Disordered" evidence="6">
    <location>
        <begin position="347"/>
        <end position="382"/>
    </location>
</feature>
<feature type="region of interest" description="Disordered" evidence="6">
    <location>
        <begin position="515"/>
        <end position="620"/>
    </location>
</feature>
<feature type="region of interest" description="Disordered" evidence="6">
    <location>
        <begin position="983"/>
        <end position="1041"/>
    </location>
</feature>
<organism evidence="8 9">
    <name type="scientific">Testicularia cyperi</name>
    <dbReference type="NCBI Taxonomy" id="1882483"/>
    <lineage>
        <taxon>Eukaryota</taxon>
        <taxon>Fungi</taxon>
        <taxon>Dikarya</taxon>
        <taxon>Basidiomycota</taxon>
        <taxon>Ustilaginomycotina</taxon>
        <taxon>Ustilaginomycetes</taxon>
        <taxon>Ustilaginales</taxon>
        <taxon>Anthracoideaceae</taxon>
        <taxon>Testicularia</taxon>
    </lineage>
</organism>
<dbReference type="GO" id="GO:0005634">
    <property type="term" value="C:nucleus"/>
    <property type="evidence" value="ECO:0007669"/>
    <property type="project" value="UniProtKB-ARBA"/>
</dbReference>
<evidence type="ECO:0000313" key="8">
    <source>
        <dbReference type="EMBL" id="PWY98213.1"/>
    </source>
</evidence>
<dbReference type="InterPro" id="IPR026058">
    <property type="entry name" value="LIPIN"/>
</dbReference>
<dbReference type="FunFam" id="3.40.50.1000:FF:000063">
    <property type="entry name" value="Nuclear elongation and deformation protein"/>
    <property type="match status" value="1"/>
</dbReference>
<feature type="domain" description="LNS2/PITP" evidence="7">
    <location>
        <begin position="1101"/>
        <end position="1356"/>
    </location>
</feature>
<dbReference type="GO" id="GO:0009062">
    <property type="term" value="P:fatty acid catabolic process"/>
    <property type="evidence" value="ECO:0007669"/>
    <property type="project" value="TreeGrafter"/>
</dbReference>
<feature type="compositionally biased region" description="Low complexity" evidence="6">
    <location>
        <begin position="1521"/>
        <end position="1547"/>
    </location>
</feature>
<dbReference type="Pfam" id="PF08235">
    <property type="entry name" value="LNS2"/>
    <property type="match status" value="2"/>
</dbReference>
<dbReference type="Pfam" id="PF16876">
    <property type="entry name" value="Lipin_mid"/>
    <property type="match status" value="1"/>
</dbReference>
<feature type="region of interest" description="Disordered" evidence="6">
    <location>
        <begin position="791"/>
        <end position="823"/>
    </location>
</feature>
<evidence type="ECO:0000313" key="9">
    <source>
        <dbReference type="Proteomes" id="UP000246740"/>
    </source>
</evidence>
<comment type="similarity">
    <text evidence="2">Belongs to the lipin family.</text>
</comment>
<feature type="compositionally biased region" description="Basic and acidic residues" evidence="6">
    <location>
        <begin position="301"/>
        <end position="332"/>
    </location>
</feature>
<dbReference type="InterPro" id="IPR013209">
    <property type="entry name" value="LNS2"/>
</dbReference>
<dbReference type="OrthoDB" id="4567at2759"/>
<keyword evidence="9" id="KW-1185">Reference proteome</keyword>
<feature type="compositionally biased region" description="Basic residues" evidence="6">
    <location>
        <begin position="526"/>
        <end position="537"/>
    </location>
</feature>
<reference evidence="8 9" key="1">
    <citation type="journal article" date="2018" name="Mol. Biol. Evol.">
        <title>Broad Genomic Sampling Reveals a Smut Pathogenic Ancestry of the Fungal Clade Ustilaginomycotina.</title>
        <authorList>
            <person name="Kijpornyongpan T."/>
            <person name="Mondo S.J."/>
            <person name="Barry K."/>
            <person name="Sandor L."/>
            <person name="Lee J."/>
            <person name="Lipzen A."/>
            <person name="Pangilinan J."/>
            <person name="LaButti K."/>
            <person name="Hainaut M."/>
            <person name="Henrissat B."/>
            <person name="Grigoriev I.V."/>
            <person name="Spatafora J.W."/>
            <person name="Aime M.C."/>
        </authorList>
    </citation>
    <scope>NUCLEOTIDE SEQUENCE [LARGE SCALE GENOMIC DNA]</scope>
    <source>
        <strain evidence="8 9">MCA 3645</strain>
    </source>
</reference>